<evidence type="ECO:0000313" key="2">
    <source>
        <dbReference type="Proteomes" id="UP000824189"/>
    </source>
</evidence>
<sequence>MKMIHTTLNEMGRINMQQSHRVIQAAQEARLRSKTRTARAFNHVGGNIQAQINRHSQG</sequence>
<dbReference type="AlphaFoldDB" id="A0A9D1UP79"/>
<reference evidence="1" key="2">
    <citation type="submission" date="2021-04" db="EMBL/GenBank/DDBJ databases">
        <authorList>
            <person name="Gilroy R."/>
        </authorList>
    </citation>
    <scope>NUCLEOTIDE SEQUENCE</scope>
    <source>
        <strain evidence="1">4376</strain>
    </source>
</reference>
<reference evidence="1" key="1">
    <citation type="journal article" date="2021" name="PeerJ">
        <title>Extensive microbial diversity within the chicken gut microbiome revealed by metagenomics and culture.</title>
        <authorList>
            <person name="Gilroy R."/>
            <person name="Ravi A."/>
            <person name="Getino M."/>
            <person name="Pursley I."/>
            <person name="Horton D.L."/>
            <person name="Alikhan N.F."/>
            <person name="Baker D."/>
            <person name="Gharbi K."/>
            <person name="Hall N."/>
            <person name="Watson M."/>
            <person name="Adriaenssens E.M."/>
            <person name="Foster-Nyarko E."/>
            <person name="Jarju S."/>
            <person name="Secka A."/>
            <person name="Antonio M."/>
            <person name="Oren A."/>
            <person name="Chaudhuri R.R."/>
            <person name="La Ragione R."/>
            <person name="Hildebrand F."/>
            <person name="Pallen M.J."/>
        </authorList>
    </citation>
    <scope>NUCLEOTIDE SEQUENCE</scope>
    <source>
        <strain evidence="1">4376</strain>
    </source>
</reference>
<dbReference type="EMBL" id="DXFZ01000009">
    <property type="protein sequence ID" value="HIW94992.1"/>
    <property type="molecule type" value="Genomic_DNA"/>
</dbReference>
<organism evidence="1 2">
    <name type="scientific">Candidatus Corynebacterium gallistercoris</name>
    <dbReference type="NCBI Taxonomy" id="2838530"/>
    <lineage>
        <taxon>Bacteria</taxon>
        <taxon>Bacillati</taxon>
        <taxon>Actinomycetota</taxon>
        <taxon>Actinomycetes</taxon>
        <taxon>Mycobacteriales</taxon>
        <taxon>Corynebacteriaceae</taxon>
        <taxon>Corynebacterium</taxon>
    </lineage>
</organism>
<comment type="caution">
    <text evidence="1">The sequence shown here is derived from an EMBL/GenBank/DDBJ whole genome shotgun (WGS) entry which is preliminary data.</text>
</comment>
<dbReference type="Proteomes" id="UP000824189">
    <property type="component" value="Unassembled WGS sequence"/>
</dbReference>
<protein>
    <submittedName>
        <fullName evidence="1">Uncharacterized protein</fullName>
    </submittedName>
</protein>
<gene>
    <name evidence="1" type="ORF">H9867_00665</name>
</gene>
<proteinExistence type="predicted"/>
<accession>A0A9D1UP79</accession>
<name>A0A9D1UP79_9CORY</name>
<evidence type="ECO:0000313" key="1">
    <source>
        <dbReference type="EMBL" id="HIW94992.1"/>
    </source>
</evidence>